<dbReference type="PROSITE" id="PS00211">
    <property type="entry name" value="ABC_TRANSPORTER_1"/>
    <property type="match status" value="1"/>
</dbReference>
<dbReference type="InterPro" id="IPR029058">
    <property type="entry name" value="AB_hydrolase_fold"/>
</dbReference>
<dbReference type="Pfam" id="PF00005">
    <property type="entry name" value="ABC_tran"/>
    <property type="match status" value="1"/>
</dbReference>
<dbReference type="InterPro" id="IPR000383">
    <property type="entry name" value="Xaa-Pro-like_dom"/>
</dbReference>
<keyword evidence="6" id="KW-0472">Membrane</keyword>
<dbReference type="InterPro" id="IPR008979">
    <property type="entry name" value="Galactose-bd-like_sf"/>
</dbReference>
<dbReference type="PANTHER" id="PTHR43335">
    <property type="entry name" value="ABC TRANSPORTER, ATP-BINDING PROTEIN"/>
    <property type="match status" value="1"/>
</dbReference>
<evidence type="ECO:0000256" key="1">
    <source>
        <dbReference type="ARBA" id="ARBA00005417"/>
    </source>
</evidence>
<dbReference type="GO" id="GO:0016787">
    <property type="term" value="F:hydrolase activity"/>
    <property type="evidence" value="ECO:0007669"/>
    <property type="project" value="UniProtKB-KW"/>
</dbReference>
<dbReference type="InterPro" id="IPR013736">
    <property type="entry name" value="Xaa-Pro_dipept_C"/>
</dbReference>
<feature type="transmembrane region" description="Helical" evidence="6">
    <location>
        <begin position="571"/>
        <end position="594"/>
    </location>
</feature>
<reference evidence="9" key="1">
    <citation type="journal article" date="2019" name="Int. J. Syst. Evol. Microbiol.">
        <title>The Global Catalogue of Microorganisms (GCM) 10K type strain sequencing project: providing services to taxonomists for standard genome sequencing and annotation.</title>
        <authorList>
            <consortium name="The Broad Institute Genomics Platform"/>
            <consortium name="The Broad Institute Genome Sequencing Center for Infectious Disease"/>
            <person name="Wu L."/>
            <person name="Ma J."/>
        </authorList>
    </citation>
    <scope>NUCLEOTIDE SEQUENCE [LARGE SCALE GENOMIC DNA]</scope>
    <source>
        <strain evidence="9">CGMCC 4.7317</strain>
    </source>
</reference>
<dbReference type="Proteomes" id="UP001596138">
    <property type="component" value="Unassembled WGS sequence"/>
</dbReference>
<dbReference type="PROSITE" id="PS50893">
    <property type="entry name" value="ABC_TRANSPORTER_2"/>
    <property type="match status" value="1"/>
</dbReference>
<keyword evidence="3" id="KW-0547">Nucleotide-binding</keyword>
<dbReference type="SMART" id="SM00939">
    <property type="entry name" value="PepX_C"/>
    <property type="match status" value="1"/>
</dbReference>
<accession>A0ABW1SYU0</accession>
<comment type="similarity">
    <text evidence="1">Belongs to the ABC transporter superfamily.</text>
</comment>
<dbReference type="Pfam" id="PF02129">
    <property type="entry name" value="Peptidase_S15"/>
    <property type="match status" value="1"/>
</dbReference>
<evidence type="ECO:0000256" key="3">
    <source>
        <dbReference type="ARBA" id="ARBA00022741"/>
    </source>
</evidence>
<feature type="domain" description="ABC transporter" evidence="7">
    <location>
        <begin position="614"/>
        <end position="842"/>
    </location>
</feature>
<dbReference type="Gene3D" id="3.40.50.300">
    <property type="entry name" value="P-loop containing nucleotide triphosphate hydrolases"/>
    <property type="match status" value="1"/>
</dbReference>
<evidence type="ECO:0000259" key="7">
    <source>
        <dbReference type="PROSITE" id="PS50893"/>
    </source>
</evidence>
<protein>
    <submittedName>
        <fullName evidence="8">Alpha/beta fold hydrolase</fullName>
    </submittedName>
</protein>
<dbReference type="RefSeq" id="WP_386765065.1">
    <property type="nucleotide sequence ID" value="NZ_JBHSTI010000008.1"/>
</dbReference>
<dbReference type="InterPro" id="IPR017871">
    <property type="entry name" value="ABC_transporter-like_CS"/>
</dbReference>
<comment type="caution">
    <text evidence="8">The sequence shown here is derived from an EMBL/GenBank/DDBJ whole genome shotgun (WGS) entry which is preliminary data.</text>
</comment>
<dbReference type="PANTHER" id="PTHR43335:SF4">
    <property type="entry name" value="ABC TRANSPORTER, ATP-BINDING PROTEIN"/>
    <property type="match status" value="1"/>
</dbReference>
<gene>
    <name evidence="8" type="ORF">ACFQGU_06955</name>
</gene>
<dbReference type="Gene3D" id="2.60.120.260">
    <property type="entry name" value="Galactose-binding domain-like"/>
    <property type="match status" value="1"/>
</dbReference>
<keyword evidence="4 8" id="KW-0378">Hydrolase</keyword>
<evidence type="ECO:0000256" key="6">
    <source>
        <dbReference type="SAM" id="Phobius"/>
    </source>
</evidence>
<dbReference type="SUPFAM" id="SSF52540">
    <property type="entry name" value="P-loop containing nucleoside triphosphate hydrolases"/>
    <property type="match status" value="1"/>
</dbReference>
<name>A0ABW1SYU0_9ACTN</name>
<evidence type="ECO:0000256" key="5">
    <source>
        <dbReference type="ARBA" id="ARBA00022840"/>
    </source>
</evidence>
<dbReference type="EMBL" id="JBHSTI010000008">
    <property type="protein sequence ID" value="MFC6237611.1"/>
    <property type="molecule type" value="Genomic_DNA"/>
</dbReference>
<keyword evidence="2" id="KW-0813">Transport</keyword>
<evidence type="ECO:0000256" key="2">
    <source>
        <dbReference type="ARBA" id="ARBA00022448"/>
    </source>
</evidence>
<evidence type="ECO:0000313" key="8">
    <source>
        <dbReference type="EMBL" id="MFC6237611.1"/>
    </source>
</evidence>
<dbReference type="Pfam" id="PF08530">
    <property type="entry name" value="PepX_C"/>
    <property type="match status" value="1"/>
</dbReference>
<organism evidence="8 9">
    <name type="scientific">Longivirga aurantiaca</name>
    <dbReference type="NCBI Taxonomy" id="1837743"/>
    <lineage>
        <taxon>Bacteria</taxon>
        <taxon>Bacillati</taxon>
        <taxon>Actinomycetota</taxon>
        <taxon>Actinomycetes</taxon>
        <taxon>Sporichthyales</taxon>
        <taxon>Sporichthyaceae</taxon>
        <taxon>Longivirga</taxon>
    </lineage>
</organism>
<dbReference type="InterPro" id="IPR003593">
    <property type="entry name" value="AAA+_ATPase"/>
</dbReference>
<keyword evidence="6" id="KW-0812">Transmembrane</keyword>
<dbReference type="SUPFAM" id="SSF49785">
    <property type="entry name" value="Galactose-binding domain-like"/>
    <property type="match status" value="1"/>
</dbReference>
<dbReference type="SMART" id="SM00382">
    <property type="entry name" value="AAA"/>
    <property type="match status" value="1"/>
</dbReference>
<keyword evidence="5" id="KW-0067">ATP-binding</keyword>
<evidence type="ECO:0000313" key="9">
    <source>
        <dbReference type="Proteomes" id="UP001596138"/>
    </source>
</evidence>
<dbReference type="Gene3D" id="3.40.50.1820">
    <property type="entry name" value="alpha/beta hydrolase"/>
    <property type="match status" value="1"/>
</dbReference>
<proteinExistence type="inferred from homology"/>
<keyword evidence="6" id="KW-1133">Transmembrane helix</keyword>
<keyword evidence="9" id="KW-1185">Reference proteome</keyword>
<dbReference type="InterPro" id="IPR027417">
    <property type="entry name" value="P-loop_NTPase"/>
</dbReference>
<dbReference type="InterPro" id="IPR003439">
    <property type="entry name" value="ABC_transporter-like_ATP-bd"/>
</dbReference>
<dbReference type="SUPFAM" id="SSF53474">
    <property type="entry name" value="alpha/beta-Hydrolases"/>
    <property type="match status" value="1"/>
</dbReference>
<evidence type="ECO:0000256" key="4">
    <source>
        <dbReference type="ARBA" id="ARBA00022801"/>
    </source>
</evidence>
<sequence length="853" mass="88195">MIGWLRSSRARTAAAVLGVVALLAALLLWVVPVLTAGPTVREEALRVPVGAEPDGTAVELDVAVYTSDGATAPAPAVLLAHGFGGKRQDLVAQARRLAAEGYVVLTWTARGFGESGGRIHLNAPAYEVADASALVDLLAARDDVQLDADGDPRVGIAGGSYGGAIALLAAGYDQRVDAIAPRITWNDLAASLFPQFATTGDPSTAAAFDPVPDPGVFKRLWAGVFFGSGSASADDPTICGRFAEDVCDAYGASAATGVPTPEILDLLAASSPASVLDRIEAPTLLLQGQADSLFPLSEGDANARGIAAAGTPVKLVWFAGGHDGGDQEDERLDALTLAWFDRYLRDDGTAADTRFEATGQAASLFGARTGADPQVLAADAAPGLGGTDVVRREVPLSGGAQTVVAPAGGNPAQVSSLPGLGAVVSTLLRGSQRALPDIPGQSAVFETEPFTETFTLVGSATVDVRVRTTAPDVTLFARLLDVGPGGSEAVLPNRLVTTVRLDGGADQTVRVVLPAVVRELQPGHALRLVLTTTDQAYAMPPDARTYDLELAGSRALSLPDVPVAPLPSDNAGLVAAAVVVGLLVLGLGALAVVVGRRGRHVAQDVEAGLEEVPLVVRNLGKSYAGGFRAVSDVSFRVEKGQVLGLLGPNGAGKTTVLRMLLGLIRPSEGELLVFGHRITPGAPVLSRLGAFVEGPGLLPHLSGRANLELFWRVTGRPADEAYLDTVLEVAGLGADVDRKVRTYSQGMRARIAIAQAMLGLPELLVLDEPTNGLDPPQIREVREVLRTYAETGRTVVVSSHLLAEVERTCTHVVVMHRGELVAAGPLDQVVAADADDDSAADLESVFLGLIGAT</sequence>